<organism evidence="3 5">
    <name type="scientific">Rhizophagus clarus</name>
    <dbReference type="NCBI Taxonomy" id="94130"/>
    <lineage>
        <taxon>Eukaryota</taxon>
        <taxon>Fungi</taxon>
        <taxon>Fungi incertae sedis</taxon>
        <taxon>Mucoromycota</taxon>
        <taxon>Glomeromycotina</taxon>
        <taxon>Glomeromycetes</taxon>
        <taxon>Glomerales</taxon>
        <taxon>Glomeraceae</taxon>
        <taxon>Rhizophagus</taxon>
    </lineage>
</organism>
<dbReference type="InterPro" id="IPR029063">
    <property type="entry name" value="SAM-dependent_MTases_sf"/>
</dbReference>
<dbReference type="EMBL" id="BEXD01000436">
    <property type="protein sequence ID" value="GBB87443.1"/>
    <property type="molecule type" value="Genomic_DNA"/>
</dbReference>
<evidence type="ECO:0000256" key="1">
    <source>
        <dbReference type="SAM" id="MobiDB-lite"/>
    </source>
</evidence>
<reference evidence="3 5" key="1">
    <citation type="submission" date="2017-11" db="EMBL/GenBank/DDBJ databases">
        <title>The genome of Rhizophagus clarus HR1 reveals common genetic basis of auxotrophy among arbuscular mycorrhizal fungi.</title>
        <authorList>
            <person name="Kobayashi Y."/>
        </authorList>
    </citation>
    <scope>NUCLEOTIDE SEQUENCE [LARGE SCALE GENOMIC DNA]</scope>
    <source>
        <strain evidence="3 5">HR1</strain>
    </source>
</reference>
<feature type="compositionally biased region" description="Acidic residues" evidence="1">
    <location>
        <begin position="312"/>
        <end position="323"/>
    </location>
</feature>
<dbReference type="EMBL" id="BLAL01000160">
    <property type="protein sequence ID" value="GES86237.1"/>
    <property type="molecule type" value="Genomic_DNA"/>
</dbReference>
<sequence>MGNNHSSSSRVNRHNNGAMKLRNKKSKQQLMEREENKESAKLKFHLPKNDQDIDRMQLQHFLFKHIWDDKNYSSPIEQRLKSGDCKVLDAGCGPGAWLLEMSTQHPSTRFHGVDIAAVFPSEIKPTNLNFHQCDINQGLPFKDNYFDFVRMSLMSTSLKINQWVNVIRELVRVLKPGGYLELIESGVQVYNAGPHFTFMVKNIISFKNSNELSVYITNQIPSILSSIPSLTDIQSDFRVIPIGPLGGQSGLIYGDLLDMYFTNKLKDVLPKCMNITEKEYLDLWDRCQLEFKIHAATTKLFRFWAQKVVVTDDDDDDDDENIEEGVGIDQLIN</sequence>
<dbReference type="Proteomes" id="UP000247702">
    <property type="component" value="Unassembled WGS sequence"/>
</dbReference>
<dbReference type="OrthoDB" id="2013972at2759"/>
<dbReference type="Pfam" id="PF13649">
    <property type="entry name" value="Methyltransf_25"/>
    <property type="match status" value="1"/>
</dbReference>
<dbReference type="SUPFAM" id="SSF53335">
    <property type="entry name" value="S-adenosyl-L-methionine-dependent methyltransferases"/>
    <property type="match status" value="1"/>
</dbReference>
<keyword evidence="5" id="KW-1185">Reference proteome</keyword>
<evidence type="ECO:0000259" key="2">
    <source>
        <dbReference type="Pfam" id="PF13649"/>
    </source>
</evidence>
<dbReference type="Gene3D" id="3.40.50.150">
    <property type="entry name" value="Vaccinia Virus protein VP39"/>
    <property type="match status" value="1"/>
</dbReference>
<dbReference type="Proteomes" id="UP000615446">
    <property type="component" value="Unassembled WGS sequence"/>
</dbReference>
<feature type="region of interest" description="Disordered" evidence="1">
    <location>
        <begin position="1"/>
        <end position="38"/>
    </location>
</feature>
<evidence type="ECO:0000313" key="4">
    <source>
        <dbReference type="EMBL" id="GES86237.1"/>
    </source>
</evidence>
<comment type="caution">
    <text evidence="3">The sequence shown here is derived from an EMBL/GenBank/DDBJ whole genome shotgun (WGS) entry which is preliminary data.</text>
</comment>
<dbReference type="CDD" id="cd02440">
    <property type="entry name" value="AdoMet_MTases"/>
    <property type="match status" value="1"/>
</dbReference>
<feature type="domain" description="Methyltransferase" evidence="2">
    <location>
        <begin position="87"/>
        <end position="178"/>
    </location>
</feature>
<dbReference type="PANTHER" id="PTHR43591:SF24">
    <property type="entry name" value="2-METHOXY-6-POLYPRENYL-1,4-BENZOQUINOL METHYLASE, MITOCHONDRIAL"/>
    <property type="match status" value="1"/>
</dbReference>
<feature type="region of interest" description="Disordered" evidence="1">
    <location>
        <begin position="312"/>
        <end position="333"/>
    </location>
</feature>
<dbReference type="GO" id="GO:0032259">
    <property type="term" value="P:methylation"/>
    <property type="evidence" value="ECO:0007669"/>
    <property type="project" value="UniProtKB-KW"/>
</dbReference>
<gene>
    <name evidence="4" type="ORF">RCL2_001330000</name>
    <name evidence="3" type="ORF">RclHR1_13900006</name>
</gene>
<keyword evidence="4" id="KW-0489">Methyltransferase</keyword>
<evidence type="ECO:0000313" key="5">
    <source>
        <dbReference type="Proteomes" id="UP000247702"/>
    </source>
</evidence>
<proteinExistence type="predicted"/>
<evidence type="ECO:0000313" key="3">
    <source>
        <dbReference type="EMBL" id="GBB87443.1"/>
    </source>
</evidence>
<dbReference type="AlphaFoldDB" id="A0A2Z6QB95"/>
<dbReference type="PANTHER" id="PTHR43591">
    <property type="entry name" value="METHYLTRANSFERASE"/>
    <property type="match status" value="1"/>
</dbReference>
<dbReference type="GO" id="GO:0008168">
    <property type="term" value="F:methyltransferase activity"/>
    <property type="evidence" value="ECO:0007669"/>
    <property type="project" value="UniProtKB-KW"/>
</dbReference>
<dbReference type="STRING" id="94130.A0A2Z6QB95"/>
<dbReference type="InterPro" id="IPR041698">
    <property type="entry name" value="Methyltransf_25"/>
</dbReference>
<reference evidence="4" key="2">
    <citation type="submission" date="2019-10" db="EMBL/GenBank/DDBJ databases">
        <title>Conservation and host-specific expression of non-tandemly repeated heterogenous ribosome RNA gene in arbuscular mycorrhizal fungi.</title>
        <authorList>
            <person name="Maeda T."/>
            <person name="Kobayashi Y."/>
            <person name="Nakagawa T."/>
            <person name="Ezawa T."/>
            <person name="Yamaguchi K."/>
            <person name="Bino T."/>
            <person name="Nishimoto Y."/>
            <person name="Shigenobu S."/>
            <person name="Kawaguchi M."/>
        </authorList>
    </citation>
    <scope>NUCLEOTIDE SEQUENCE</scope>
    <source>
        <strain evidence="4">HR1</strain>
    </source>
</reference>
<name>A0A2Z6QB95_9GLOM</name>
<feature type="compositionally biased region" description="Low complexity" evidence="1">
    <location>
        <begin position="1"/>
        <end position="16"/>
    </location>
</feature>
<accession>A0A2Z6QB95</accession>
<protein>
    <submittedName>
        <fullName evidence="4">S-adenosyl-L-methionine-dependent methyltransferase</fullName>
    </submittedName>
</protein>
<keyword evidence="4" id="KW-0808">Transferase</keyword>